<dbReference type="GO" id="GO:0035091">
    <property type="term" value="F:phosphatidylinositol binding"/>
    <property type="evidence" value="ECO:0007669"/>
    <property type="project" value="InterPro"/>
</dbReference>
<dbReference type="Pfam" id="PF08628">
    <property type="entry name" value="Nexin_C"/>
    <property type="match status" value="1"/>
</dbReference>
<evidence type="ECO:0000256" key="2">
    <source>
        <dbReference type="SAM" id="Phobius"/>
    </source>
</evidence>
<feature type="domain" description="PX" evidence="3">
    <location>
        <begin position="250"/>
        <end position="360"/>
    </location>
</feature>
<dbReference type="PANTHER" id="PTHR22775:SF3">
    <property type="entry name" value="SORTING NEXIN-13"/>
    <property type="match status" value="1"/>
</dbReference>
<dbReference type="OrthoDB" id="430293at2759"/>
<dbReference type="InterPro" id="IPR003114">
    <property type="entry name" value="Phox_assoc"/>
</dbReference>
<dbReference type="PANTHER" id="PTHR22775">
    <property type="entry name" value="SORTING NEXIN"/>
    <property type="match status" value="1"/>
</dbReference>
<dbReference type="Proteomes" id="UP000039324">
    <property type="component" value="Unassembled WGS sequence"/>
</dbReference>
<evidence type="ECO:0000259" key="3">
    <source>
        <dbReference type="PROSITE" id="PS50195"/>
    </source>
</evidence>
<keyword evidence="2" id="KW-1133">Transmembrane helix</keyword>
<dbReference type="EMBL" id="CDSF01000013">
    <property type="protein sequence ID" value="CEO95265.1"/>
    <property type="molecule type" value="Genomic_DNA"/>
</dbReference>
<dbReference type="Pfam" id="PF00787">
    <property type="entry name" value="PX"/>
    <property type="match status" value="1"/>
</dbReference>
<evidence type="ECO:0000313" key="5">
    <source>
        <dbReference type="Proteomes" id="UP000039324"/>
    </source>
</evidence>
<dbReference type="PROSITE" id="PS50195">
    <property type="entry name" value="PX"/>
    <property type="match status" value="1"/>
</dbReference>
<keyword evidence="2" id="KW-0472">Membrane</keyword>
<dbReference type="InterPro" id="IPR013937">
    <property type="entry name" value="Sorting_nexin_C"/>
</dbReference>
<dbReference type="STRING" id="37360.A0A0G4IJL0"/>
<proteinExistence type="inferred from homology"/>
<dbReference type="Pfam" id="PF02194">
    <property type="entry name" value="PXA"/>
    <property type="match status" value="1"/>
</dbReference>
<comment type="similarity">
    <text evidence="1">Belongs to the sorting nexin family.</text>
</comment>
<evidence type="ECO:0000313" key="4">
    <source>
        <dbReference type="EMBL" id="CEO95265.1"/>
    </source>
</evidence>
<dbReference type="SUPFAM" id="SSF64268">
    <property type="entry name" value="PX domain"/>
    <property type="match status" value="1"/>
</dbReference>
<dbReference type="CDD" id="cd06093">
    <property type="entry name" value="PX_domain"/>
    <property type="match status" value="1"/>
</dbReference>
<organism evidence="4 5">
    <name type="scientific">Plasmodiophora brassicae</name>
    <name type="common">Clubroot disease agent</name>
    <dbReference type="NCBI Taxonomy" id="37360"/>
    <lineage>
        <taxon>Eukaryota</taxon>
        <taxon>Sar</taxon>
        <taxon>Rhizaria</taxon>
        <taxon>Endomyxa</taxon>
        <taxon>Phytomyxea</taxon>
        <taxon>Plasmodiophorida</taxon>
        <taxon>Plasmodiophoridae</taxon>
        <taxon>Plasmodiophora</taxon>
    </lineage>
</organism>
<keyword evidence="2" id="KW-0812">Transmembrane</keyword>
<gene>
    <name evidence="4" type="ORF">PBRA_004031</name>
</gene>
<reference evidence="4 5" key="1">
    <citation type="submission" date="2015-02" db="EMBL/GenBank/DDBJ databases">
        <authorList>
            <person name="Chooi Y.-H."/>
        </authorList>
    </citation>
    <scope>NUCLEOTIDE SEQUENCE [LARGE SCALE GENOMIC DNA]</scope>
    <source>
        <strain evidence="4">E3</strain>
    </source>
</reference>
<sequence length="553" mass="61756">MLWVLIYTVGVAAVTTALVIPVVLLLVRAYLDIDYKPVPPAPCTCDAPRLSPPSLSTLSPADTLYRPVSVLADLFVDEFISSWYSAYVPDPAAFPAHVRAVLFSCVAQVLNQFRNLPWTTLIRQYIAIVHDSITSGPAVQLHPGCCDVPQHCRLVAQRILTKISPLDPLVTALSAEMLGACVLQPLLEFLQPDCINAILVRWCQTPPALKCASVSKQVIAEKSASDVYHGHPEATDVTSFEVSAVVAAPISLWQVDIVKAMLQFDPKPFVTYCIDIRYGDSCWTIARRYTEFVGLHKQLSKLPTFDGRLPKKNLRDKFKRWFIEQRRLDLDRYLKRIVACEACLDTSAWFEWLTPRSFDMSLSNLSPAPSCATMMEHEDVRERSDRSEPKRVETRTEDQSAVLQLLLRDALALFKAVLQADDVDDVSLRTWTGAKIAFGSVQRTLLLRWRDCLSKDTAMDDALAAILSWITASIWPNGHQPSSSTPCTPPVLRSETERALVSVIPRSFTILIGQKATTRLVRNVVTIANSQTLLTHIAFRILDATIQMMEAPR</sequence>
<keyword evidence="5" id="KW-1185">Reference proteome</keyword>
<dbReference type="InterPro" id="IPR001683">
    <property type="entry name" value="PX_dom"/>
</dbReference>
<accession>A0A0G4IJL0</accession>
<dbReference type="AlphaFoldDB" id="A0A0G4IJL0"/>
<evidence type="ECO:0000256" key="1">
    <source>
        <dbReference type="ARBA" id="ARBA00010883"/>
    </source>
</evidence>
<protein>
    <recommendedName>
        <fullName evidence="3">PX domain-containing protein</fullName>
    </recommendedName>
</protein>
<feature type="transmembrane region" description="Helical" evidence="2">
    <location>
        <begin position="6"/>
        <end position="27"/>
    </location>
</feature>
<dbReference type="InterPro" id="IPR036871">
    <property type="entry name" value="PX_dom_sf"/>
</dbReference>
<dbReference type="Gene3D" id="3.30.1520.10">
    <property type="entry name" value="Phox-like domain"/>
    <property type="match status" value="1"/>
</dbReference>
<name>A0A0G4IJL0_PLABS</name>